<dbReference type="RefSeq" id="WP_247378254.1">
    <property type="nucleotide sequence ID" value="NZ_JALLGV010000005.1"/>
</dbReference>
<protein>
    <submittedName>
        <fullName evidence="1">MBL fold metallo-hydrolase</fullName>
    </submittedName>
</protein>
<accession>A0ABD6CEA3</accession>
<dbReference type="InterPro" id="IPR036866">
    <property type="entry name" value="RibonucZ/Hydroxyglut_hydro"/>
</dbReference>
<evidence type="ECO:0000313" key="1">
    <source>
        <dbReference type="EMBL" id="MFD1588617.1"/>
    </source>
</evidence>
<evidence type="ECO:0000313" key="2">
    <source>
        <dbReference type="Proteomes" id="UP001597119"/>
    </source>
</evidence>
<comment type="caution">
    <text evidence="1">The sequence shown here is derived from an EMBL/GenBank/DDBJ whole genome shotgun (WGS) entry which is preliminary data.</text>
</comment>
<dbReference type="Gene3D" id="3.60.15.10">
    <property type="entry name" value="Ribonuclease Z/Hydroxyacylglutathione hydrolase-like"/>
    <property type="match status" value="1"/>
</dbReference>
<organism evidence="1 2">
    <name type="scientific">Halorientalis brevis</name>
    <dbReference type="NCBI Taxonomy" id="1126241"/>
    <lineage>
        <taxon>Archaea</taxon>
        <taxon>Methanobacteriati</taxon>
        <taxon>Methanobacteriota</taxon>
        <taxon>Stenosarchaea group</taxon>
        <taxon>Halobacteria</taxon>
        <taxon>Halobacteriales</taxon>
        <taxon>Haloarculaceae</taxon>
        <taxon>Halorientalis</taxon>
    </lineage>
</organism>
<dbReference type="PANTHER" id="PTHR43546:SF8">
    <property type="entry name" value="METALLO-BETA-LACTAMASE DOMAIN-CONTAINING PROTEIN"/>
    <property type="match status" value="1"/>
</dbReference>
<keyword evidence="2" id="KW-1185">Reference proteome</keyword>
<dbReference type="AlphaFoldDB" id="A0ABD6CEA3"/>
<dbReference type="Pfam" id="PF13483">
    <property type="entry name" value="Lactamase_B_3"/>
    <property type="match status" value="1"/>
</dbReference>
<gene>
    <name evidence="1" type="ORF">ACFR9U_16685</name>
</gene>
<proteinExistence type="predicted"/>
<dbReference type="SUPFAM" id="SSF56281">
    <property type="entry name" value="Metallo-hydrolase/oxidoreductase"/>
    <property type="match status" value="1"/>
</dbReference>
<name>A0ABD6CEA3_9EURY</name>
<dbReference type="EMBL" id="JBHUDJ010000014">
    <property type="protein sequence ID" value="MFD1588617.1"/>
    <property type="molecule type" value="Genomic_DNA"/>
</dbReference>
<sequence length="233" mass="25607">MTVDHGTLSIEWSGLATVRIESSDGTVVYFDPGRYGVLDDYDTRDGDLVCVSHVHHYDPDGIERVANDDATVVVHEAVHHSETDRDVTPVRDLPFEVKRVDDETDTVEAGIILRTLAAYNQPDGPHVDENGEPYHPKGRGCGFIVHVDGERVCWPGDTDVLEGHAELDVSVFLPPIGGTFTMDRHEAADLAENLDPDLVVPIHYDTFDEIAVDAAAFAADLEQRGVHVELDES</sequence>
<dbReference type="PANTHER" id="PTHR43546">
    <property type="entry name" value="UPF0173 METAL-DEPENDENT HYDROLASE MJ1163-RELATED"/>
    <property type="match status" value="1"/>
</dbReference>
<dbReference type="Proteomes" id="UP001597119">
    <property type="component" value="Unassembled WGS sequence"/>
</dbReference>
<reference evidence="1 2" key="1">
    <citation type="journal article" date="2019" name="Int. J. Syst. Evol. Microbiol.">
        <title>The Global Catalogue of Microorganisms (GCM) 10K type strain sequencing project: providing services to taxonomists for standard genome sequencing and annotation.</title>
        <authorList>
            <consortium name="The Broad Institute Genomics Platform"/>
            <consortium name="The Broad Institute Genome Sequencing Center for Infectious Disease"/>
            <person name="Wu L."/>
            <person name="Ma J."/>
        </authorList>
    </citation>
    <scope>NUCLEOTIDE SEQUENCE [LARGE SCALE GENOMIC DNA]</scope>
    <source>
        <strain evidence="1 2">CGMCC 1.12125</strain>
    </source>
</reference>
<dbReference type="InterPro" id="IPR050114">
    <property type="entry name" value="UPF0173_UPF0282_UlaG_hydrolase"/>
</dbReference>